<dbReference type="SUPFAM" id="SSF54695">
    <property type="entry name" value="POZ domain"/>
    <property type="match status" value="1"/>
</dbReference>
<dbReference type="PROSITE" id="PS50294">
    <property type="entry name" value="WD_REPEATS_REGION"/>
    <property type="match status" value="2"/>
</dbReference>
<sequence length="689" mass="76479">MKEFVIESVVKPCYALPIETLQEIYGNGELLDLEFLSKKKGCEQLSAKRAHSVIMALVSPVLRRMISWEQARCKANGRVIALQLEEVDSNVLEAFVDFVYTGSARIRDDVEELVAIGRLADRLDVTSLRETVIRESRKMLDVSTCVAFLNASRDSGLPELEELCFQFALDHYELVAHTPSFSSLDQGILEDLIADDRLRVRKEEDIVMSIELWLEAGREDATMREEGEEGVSNARAGEEQEAVEEGYDRSDSSTGKEDEKEGVDQERRLPKHFSWRMISSIRWNLIENKFVEDMVVKLACRKNCSLLNQFVGYSMKFPNSYRSQRGGSGPGYDVVRRLRITREMKHHAGAVAALSYHHGLIVSASHDGSVKLTNLTSGKTEGGLSFQSHPRESQRQLGAVYAMLVHGDSLVTAGQMKQGTCPLNVWSLTTRRHLKELEGHQDAVMCLSKNEVHLFSGSWDRTVRQWDLSSFTCQRVIQSQHGPVLSICSLSLAIVAAGLESAWHLVLDEEGEEREADPRVFFSGPDPVTCVAVGSGPRAAMGGSSWIFRPEERIFSGHKSGAIRVWCSESLICVANLQCHDDAVSALTAYGSWLVTGSMDGSVRMWNFTQAFVACRGDGEVQLAAAEERPQKRESSKTIVVGSEVKSLHLIKTNACEGGSRSADGFILCGCQDRSVRLISDGFARNEEA</sequence>
<dbReference type="InterPro" id="IPR020472">
    <property type="entry name" value="WD40_PAC1"/>
</dbReference>
<dbReference type="AlphaFoldDB" id="A0A7S0E0T4"/>
<feature type="domain" description="BTB" evidence="5">
    <location>
        <begin position="49"/>
        <end position="108"/>
    </location>
</feature>
<evidence type="ECO:0000256" key="3">
    <source>
        <dbReference type="PROSITE-ProRule" id="PRU00221"/>
    </source>
</evidence>
<dbReference type="Gene3D" id="2.130.10.10">
    <property type="entry name" value="YVTN repeat-like/Quinoprotein amine dehydrogenase"/>
    <property type="match status" value="2"/>
</dbReference>
<reference evidence="6" key="1">
    <citation type="submission" date="2021-01" db="EMBL/GenBank/DDBJ databases">
        <authorList>
            <person name="Corre E."/>
            <person name="Pelletier E."/>
            <person name="Niang G."/>
            <person name="Scheremetjew M."/>
            <person name="Finn R."/>
            <person name="Kale V."/>
            <person name="Holt S."/>
            <person name="Cochrane G."/>
            <person name="Meng A."/>
            <person name="Brown T."/>
            <person name="Cohen L."/>
        </authorList>
    </citation>
    <scope>NUCLEOTIDE SEQUENCE</scope>
    <source>
        <strain evidence="6">CCMP325</strain>
    </source>
</reference>
<dbReference type="GO" id="GO:0000027">
    <property type="term" value="P:ribosomal large subunit assembly"/>
    <property type="evidence" value="ECO:0007669"/>
    <property type="project" value="TreeGrafter"/>
</dbReference>
<dbReference type="InterPro" id="IPR000210">
    <property type="entry name" value="BTB/POZ_dom"/>
</dbReference>
<evidence type="ECO:0000256" key="4">
    <source>
        <dbReference type="SAM" id="MobiDB-lite"/>
    </source>
</evidence>
<dbReference type="InterPro" id="IPR015943">
    <property type="entry name" value="WD40/YVTN_repeat-like_dom_sf"/>
</dbReference>
<dbReference type="Gene3D" id="1.25.40.420">
    <property type="match status" value="1"/>
</dbReference>
<accession>A0A7S0E0T4</accession>
<name>A0A7S0E0T4_9CRYP</name>
<dbReference type="GO" id="GO:0007219">
    <property type="term" value="P:Notch signaling pathway"/>
    <property type="evidence" value="ECO:0007669"/>
    <property type="project" value="TreeGrafter"/>
</dbReference>
<protein>
    <recommendedName>
        <fullName evidence="5">BTB domain-containing protein</fullName>
    </recommendedName>
</protein>
<dbReference type="Pfam" id="PF07707">
    <property type="entry name" value="BACK"/>
    <property type="match status" value="1"/>
</dbReference>
<evidence type="ECO:0000256" key="1">
    <source>
        <dbReference type="ARBA" id="ARBA00022574"/>
    </source>
</evidence>
<dbReference type="SUPFAM" id="SSF50978">
    <property type="entry name" value="WD40 repeat-like"/>
    <property type="match status" value="1"/>
</dbReference>
<feature type="repeat" description="WD" evidence="3">
    <location>
        <begin position="577"/>
        <end position="607"/>
    </location>
</feature>
<dbReference type="InterPro" id="IPR036322">
    <property type="entry name" value="WD40_repeat_dom_sf"/>
</dbReference>
<dbReference type="PANTHER" id="PTHR19848">
    <property type="entry name" value="WD40 REPEAT PROTEIN"/>
    <property type="match status" value="1"/>
</dbReference>
<dbReference type="SMART" id="SM00875">
    <property type="entry name" value="BACK"/>
    <property type="match status" value="1"/>
</dbReference>
<evidence type="ECO:0000256" key="2">
    <source>
        <dbReference type="ARBA" id="ARBA00022737"/>
    </source>
</evidence>
<dbReference type="PRINTS" id="PR00320">
    <property type="entry name" value="GPROTEINBRPT"/>
</dbReference>
<dbReference type="InterPro" id="IPR001680">
    <property type="entry name" value="WD40_rpt"/>
</dbReference>
<dbReference type="InterPro" id="IPR011333">
    <property type="entry name" value="SKP1/BTB/POZ_sf"/>
</dbReference>
<dbReference type="SMART" id="SM00320">
    <property type="entry name" value="WD40"/>
    <property type="match status" value="5"/>
</dbReference>
<feature type="compositionally biased region" description="Basic and acidic residues" evidence="4">
    <location>
        <begin position="246"/>
        <end position="265"/>
    </location>
</feature>
<feature type="region of interest" description="Disordered" evidence="4">
    <location>
        <begin position="221"/>
        <end position="265"/>
    </location>
</feature>
<gene>
    <name evidence="6" type="ORF">HPHI1048_LOCUS3495</name>
</gene>
<evidence type="ECO:0000313" key="6">
    <source>
        <dbReference type="EMBL" id="CAD8471283.1"/>
    </source>
</evidence>
<dbReference type="Pfam" id="PF00400">
    <property type="entry name" value="WD40"/>
    <property type="match status" value="3"/>
</dbReference>
<feature type="repeat" description="WD" evidence="3">
    <location>
        <begin position="437"/>
        <end position="476"/>
    </location>
</feature>
<dbReference type="PANTHER" id="PTHR19848:SF6">
    <property type="entry name" value="E3 UBIQUITIN-PROTEIN LIGASE TRAF7"/>
    <property type="match status" value="1"/>
</dbReference>
<dbReference type="Pfam" id="PF00651">
    <property type="entry name" value="BTB"/>
    <property type="match status" value="1"/>
</dbReference>
<proteinExistence type="predicted"/>
<dbReference type="GO" id="GO:0005730">
    <property type="term" value="C:nucleolus"/>
    <property type="evidence" value="ECO:0007669"/>
    <property type="project" value="TreeGrafter"/>
</dbReference>
<dbReference type="Gene3D" id="3.30.710.10">
    <property type="entry name" value="Potassium Channel Kv1.1, Chain A"/>
    <property type="match status" value="1"/>
</dbReference>
<dbReference type="PROSITE" id="PS50082">
    <property type="entry name" value="WD_REPEATS_2"/>
    <property type="match status" value="2"/>
</dbReference>
<keyword evidence="1 3" id="KW-0853">WD repeat</keyword>
<dbReference type="EMBL" id="HBEO01004920">
    <property type="protein sequence ID" value="CAD8471283.1"/>
    <property type="molecule type" value="Transcribed_RNA"/>
</dbReference>
<organism evidence="6">
    <name type="scientific">Hanusia phi</name>
    <dbReference type="NCBI Taxonomy" id="3032"/>
    <lineage>
        <taxon>Eukaryota</taxon>
        <taxon>Cryptophyceae</taxon>
        <taxon>Pyrenomonadales</taxon>
        <taxon>Geminigeraceae</taxon>
        <taxon>Hanusia</taxon>
    </lineage>
</organism>
<dbReference type="PROSITE" id="PS50097">
    <property type="entry name" value="BTB"/>
    <property type="match status" value="1"/>
</dbReference>
<dbReference type="InterPro" id="IPR011705">
    <property type="entry name" value="BACK"/>
</dbReference>
<keyword evidence="2" id="KW-0677">Repeat</keyword>
<evidence type="ECO:0000259" key="5">
    <source>
        <dbReference type="PROSITE" id="PS50097"/>
    </source>
</evidence>